<feature type="signal peptide" evidence="1">
    <location>
        <begin position="1"/>
        <end position="18"/>
    </location>
</feature>
<name>A0A4R5W131_9BURK</name>
<comment type="caution">
    <text evidence="2">The sequence shown here is derived from an EMBL/GenBank/DDBJ whole genome shotgun (WGS) entry which is preliminary data.</text>
</comment>
<evidence type="ECO:0000313" key="2">
    <source>
        <dbReference type="EMBL" id="TDK65725.1"/>
    </source>
</evidence>
<accession>A0A4R5W131</accession>
<dbReference type="Proteomes" id="UP000294829">
    <property type="component" value="Unassembled WGS sequence"/>
</dbReference>
<protein>
    <recommendedName>
        <fullName evidence="4">Lipoprotein</fullName>
    </recommendedName>
</protein>
<organism evidence="2 3">
    <name type="scientific">Sapientia aquatica</name>
    <dbReference type="NCBI Taxonomy" id="1549640"/>
    <lineage>
        <taxon>Bacteria</taxon>
        <taxon>Pseudomonadati</taxon>
        <taxon>Pseudomonadota</taxon>
        <taxon>Betaproteobacteria</taxon>
        <taxon>Burkholderiales</taxon>
        <taxon>Oxalobacteraceae</taxon>
        <taxon>Sapientia</taxon>
    </lineage>
</organism>
<reference evidence="2 3" key="1">
    <citation type="submission" date="2019-03" db="EMBL/GenBank/DDBJ databases">
        <title>Sapientia aquatica gen. nov., sp. nov., isolated from a crater lake.</title>
        <authorList>
            <person name="Felfoldi T."/>
            <person name="Szabo A."/>
            <person name="Toth E."/>
            <person name="Schumann P."/>
            <person name="Keki Z."/>
            <person name="Marialigeti K."/>
            <person name="Mathe I."/>
        </authorList>
    </citation>
    <scope>NUCLEOTIDE SEQUENCE [LARGE SCALE GENOMIC DNA]</scope>
    <source>
        <strain evidence="2 3">SA-152</strain>
    </source>
</reference>
<keyword evidence="3" id="KW-1185">Reference proteome</keyword>
<gene>
    <name evidence="2" type="ORF">E2I14_11645</name>
</gene>
<proteinExistence type="predicted"/>
<evidence type="ECO:0000256" key="1">
    <source>
        <dbReference type="SAM" id="SignalP"/>
    </source>
</evidence>
<evidence type="ECO:0000313" key="3">
    <source>
        <dbReference type="Proteomes" id="UP000294829"/>
    </source>
</evidence>
<evidence type="ECO:0008006" key="4">
    <source>
        <dbReference type="Google" id="ProtNLM"/>
    </source>
</evidence>
<sequence length="70" mass="6626">MIVCVTTLLSGCAVIAVADAVVSTTVTVGSAVVGTTVNVGSAVVGSAVDVTRAGVRAATSEPTPAPTPAK</sequence>
<keyword evidence="1" id="KW-0732">Signal</keyword>
<dbReference type="AlphaFoldDB" id="A0A4R5W131"/>
<feature type="chain" id="PRO_5020523370" description="Lipoprotein" evidence="1">
    <location>
        <begin position="19"/>
        <end position="70"/>
    </location>
</feature>
<dbReference type="EMBL" id="SMYL01000005">
    <property type="protein sequence ID" value="TDK65725.1"/>
    <property type="molecule type" value="Genomic_DNA"/>
</dbReference>